<dbReference type="GO" id="GO:0000976">
    <property type="term" value="F:transcription cis-regulatory region binding"/>
    <property type="evidence" value="ECO:0007669"/>
    <property type="project" value="TreeGrafter"/>
</dbReference>
<organism evidence="6 7">
    <name type="scientific">Artemisia annua</name>
    <name type="common">Sweet wormwood</name>
    <dbReference type="NCBI Taxonomy" id="35608"/>
    <lineage>
        <taxon>Eukaryota</taxon>
        <taxon>Viridiplantae</taxon>
        <taxon>Streptophyta</taxon>
        <taxon>Embryophyta</taxon>
        <taxon>Tracheophyta</taxon>
        <taxon>Spermatophyta</taxon>
        <taxon>Magnoliopsida</taxon>
        <taxon>eudicotyledons</taxon>
        <taxon>Gunneridae</taxon>
        <taxon>Pentapetalae</taxon>
        <taxon>asterids</taxon>
        <taxon>campanulids</taxon>
        <taxon>Asterales</taxon>
        <taxon>Asteraceae</taxon>
        <taxon>Asteroideae</taxon>
        <taxon>Anthemideae</taxon>
        <taxon>Artemisiinae</taxon>
        <taxon>Artemisia</taxon>
    </lineage>
</organism>
<evidence type="ECO:0000259" key="4">
    <source>
        <dbReference type="PROSITE" id="PS50090"/>
    </source>
</evidence>
<feature type="domain" description="Myb-like" evidence="4">
    <location>
        <begin position="10"/>
        <end position="55"/>
    </location>
</feature>
<comment type="caution">
    <text evidence="6">The sequence shown here is derived from an EMBL/GenBank/DDBJ whole genome shotgun (WGS) entry which is preliminary data.</text>
</comment>
<proteinExistence type="predicted"/>
<dbReference type="OrthoDB" id="1740416at2759"/>
<evidence type="ECO:0000313" key="6">
    <source>
        <dbReference type="EMBL" id="PWA48970.1"/>
    </source>
</evidence>
<evidence type="ECO:0000256" key="1">
    <source>
        <dbReference type="ARBA" id="ARBA00004123"/>
    </source>
</evidence>
<dbReference type="Proteomes" id="UP000245207">
    <property type="component" value="Unassembled WGS sequence"/>
</dbReference>
<dbReference type="InterPro" id="IPR017930">
    <property type="entry name" value="Myb_dom"/>
</dbReference>
<dbReference type="PROSITE" id="PS51294">
    <property type="entry name" value="HTH_MYB"/>
    <property type="match status" value="1"/>
</dbReference>
<keyword evidence="7" id="KW-1185">Reference proteome</keyword>
<dbReference type="Pfam" id="PF00249">
    <property type="entry name" value="Myb_DNA-binding"/>
    <property type="match status" value="1"/>
</dbReference>
<evidence type="ECO:0000259" key="5">
    <source>
        <dbReference type="PROSITE" id="PS51294"/>
    </source>
</evidence>
<feature type="domain" description="HTH myb-type" evidence="5">
    <location>
        <begin position="30"/>
        <end position="59"/>
    </location>
</feature>
<evidence type="ECO:0000256" key="2">
    <source>
        <dbReference type="ARBA" id="ARBA00023125"/>
    </source>
</evidence>
<dbReference type="GO" id="GO:0006355">
    <property type="term" value="P:regulation of DNA-templated transcription"/>
    <property type="evidence" value="ECO:0007669"/>
    <property type="project" value="TreeGrafter"/>
</dbReference>
<evidence type="ECO:0000313" key="7">
    <source>
        <dbReference type="Proteomes" id="UP000245207"/>
    </source>
</evidence>
<keyword evidence="2 6" id="KW-0238">DNA-binding</keyword>
<dbReference type="GO" id="GO:0030154">
    <property type="term" value="P:cell differentiation"/>
    <property type="evidence" value="ECO:0007669"/>
    <property type="project" value="TreeGrafter"/>
</dbReference>
<dbReference type="EMBL" id="PKPP01009140">
    <property type="protein sequence ID" value="PWA48970.1"/>
    <property type="molecule type" value="Genomic_DNA"/>
</dbReference>
<comment type="subcellular location">
    <subcellularLocation>
        <location evidence="1">Nucleus</location>
    </subcellularLocation>
</comment>
<dbReference type="InterPro" id="IPR015495">
    <property type="entry name" value="Myb_TF_plants"/>
</dbReference>
<gene>
    <name evidence="6" type="ORF">CTI12_AA484550</name>
</gene>
<dbReference type="GO" id="GO:0005634">
    <property type="term" value="C:nucleus"/>
    <property type="evidence" value="ECO:0007669"/>
    <property type="project" value="UniProtKB-SubCell"/>
</dbReference>
<accession>A0A2U1LIZ4</accession>
<name>A0A2U1LIZ4_ARTAN</name>
<dbReference type="Gene3D" id="1.10.10.60">
    <property type="entry name" value="Homeodomain-like"/>
    <property type="match status" value="1"/>
</dbReference>
<sequence length="87" mass="10087">MVPGTIANTEEERQCLQVVRDSICTVVCVRRWSLIAGRLPGRTENEIKNYWNTTLAKKVHDLHHNDQINVVSNHLKNNLRRGKKRNV</sequence>
<dbReference type="PANTHER" id="PTHR47998">
    <property type="entry name" value="TRANSCRIPTION FACTOR MYB51-LIKE ISOFORM X1"/>
    <property type="match status" value="1"/>
</dbReference>
<evidence type="ECO:0000256" key="3">
    <source>
        <dbReference type="ARBA" id="ARBA00023242"/>
    </source>
</evidence>
<dbReference type="InterPro" id="IPR009057">
    <property type="entry name" value="Homeodomain-like_sf"/>
</dbReference>
<reference evidence="6 7" key="1">
    <citation type="journal article" date="2018" name="Mol. Plant">
        <title>The genome of Artemisia annua provides insight into the evolution of Asteraceae family and artemisinin biosynthesis.</title>
        <authorList>
            <person name="Shen Q."/>
            <person name="Zhang L."/>
            <person name="Liao Z."/>
            <person name="Wang S."/>
            <person name="Yan T."/>
            <person name="Shi P."/>
            <person name="Liu M."/>
            <person name="Fu X."/>
            <person name="Pan Q."/>
            <person name="Wang Y."/>
            <person name="Lv Z."/>
            <person name="Lu X."/>
            <person name="Zhang F."/>
            <person name="Jiang W."/>
            <person name="Ma Y."/>
            <person name="Chen M."/>
            <person name="Hao X."/>
            <person name="Li L."/>
            <person name="Tang Y."/>
            <person name="Lv G."/>
            <person name="Zhou Y."/>
            <person name="Sun X."/>
            <person name="Brodelius P.E."/>
            <person name="Rose J.K.C."/>
            <person name="Tang K."/>
        </authorList>
    </citation>
    <scope>NUCLEOTIDE SEQUENCE [LARGE SCALE GENOMIC DNA]</scope>
    <source>
        <strain evidence="7">cv. Huhao1</strain>
        <tissue evidence="6">Leaf</tissue>
    </source>
</reference>
<dbReference type="CDD" id="cd00167">
    <property type="entry name" value="SANT"/>
    <property type="match status" value="1"/>
</dbReference>
<keyword evidence="3" id="KW-0539">Nucleus</keyword>
<dbReference type="InterPro" id="IPR001005">
    <property type="entry name" value="SANT/Myb"/>
</dbReference>
<dbReference type="SUPFAM" id="SSF46689">
    <property type="entry name" value="Homeodomain-like"/>
    <property type="match status" value="1"/>
</dbReference>
<dbReference type="PROSITE" id="PS50090">
    <property type="entry name" value="MYB_LIKE"/>
    <property type="match status" value="1"/>
</dbReference>
<dbReference type="STRING" id="35608.A0A2U1LIZ4"/>
<keyword evidence="6" id="KW-0371">Homeobox</keyword>
<dbReference type="PANTHER" id="PTHR47998:SF74">
    <property type="entry name" value="TRANSCRIPTION FACTOR TT2"/>
    <property type="match status" value="1"/>
</dbReference>
<dbReference type="AlphaFoldDB" id="A0A2U1LIZ4"/>
<protein>
    <submittedName>
        <fullName evidence="6">Homeodomain-like protein</fullName>
    </submittedName>
</protein>